<comment type="caution">
    <text evidence="6">The sequence shown here is derived from an EMBL/GenBank/DDBJ whole genome shotgun (WGS) entry which is preliminary data.</text>
</comment>
<keyword evidence="3" id="KW-0808">Transferase</keyword>
<proteinExistence type="inferred from homology"/>
<dbReference type="SUPFAM" id="SSF52518">
    <property type="entry name" value="Thiamin diphosphate-binding fold (THDP-binding)"/>
    <property type="match status" value="1"/>
</dbReference>
<protein>
    <submittedName>
        <fullName evidence="6">Transketolase</fullName>
    </submittedName>
</protein>
<dbReference type="Gene3D" id="3.40.50.920">
    <property type="match status" value="1"/>
</dbReference>
<feature type="domain" description="Transketolase-like pyrimidine-binding" evidence="5">
    <location>
        <begin position="20"/>
        <end position="185"/>
    </location>
</feature>
<dbReference type="InterPro" id="IPR051157">
    <property type="entry name" value="PDH/Transketolase"/>
</dbReference>
<dbReference type="Pfam" id="PF02779">
    <property type="entry name" value="Transket_pyr"/>
    <property type="match status" value="1"/>
</dbReference>
<evidence type="ECO:0000313" key="7">
    <source>
        <dbReference type="Proteomes" id="UP000178599"/>
    </source>
</evidence>
<dbReference type="PROSITE" id="PS00802">
    <property type="entry name" value="TRANSKETOLASE_2"/>
    <property type="match status" value="1"/>
</dbReference>
<dbReference type="InterPro" id="IPR005475">
    <property type="entry name" value="Transketolase-like_Pyr-bd"/>
</dbReference>
<dbReference type="InterPro" id="IPR020826">
    <property type="entry name" value="Transketolase_BS"/>
</dbReference>
<evidence type="ECO:0000256" key="2">
    <source>
        <dbReference type="ARBA" id="ARBA00007131"/>
    </source>
</evidence>
<evidence type="ECO:0000256" key="4">
    <source>
        <dbReference type="ARBA" id="ARBA00023052"/>
    </source>
</evidence>
<evidence type="ECO:0000256" key="3">
    <source>
        <dbReference type="ARBA" id="ARBA00022679"/>
    </source>
</evidence>
<dbReference type="Gene3D" id="3.40.50.970">
    <property type="match status" value="1"/>
</dbReference>
<evidence type="ECO:0000313" key="6">
    <source>
        <dbReference type="EMBL" id="OGZ03152.1"/>
    </source>
</evidence>
<evidence type="ECO:0000256" key="1">
    <source>
        <dbReference type="ARBA" id="ARBA00001964"/>
    </source>
</evidence>
<dbReference type="EMBL" id="MHLE01000008">
    <property type="protein sequence ID" value="OGZ03152.1"/>
    <property type="molecule type" value="Genomic_DNA"/>
</dbReference>
<evidence type="ECO:0000259" key="5">
    <source>
        <dbReference type="SMART" id="SM00861"/>
    </source>
</evidence>
<dbReference type="SMART" id="SM00861">
    <property type="entry name" value="Transket_pyr"/>
    <property type="match status" value="1"/>
</dbReference>
<dbReference type="InterPro" id="IPR033248">
    <property type="entry name" value="Transketolase_C"/>
</dbReference>
<comment type="similarity">
    <text evidence="2">Belongs to the transketolase family.</text>
</comment>
<dbReference type="GO" id="GO:0016740">
    <property type="term" value="F:transferase activity"/>
    <property type="evidence" value="ECO:0007669"/>
    <property type="project" value="UniProtKB-KW"/>
</dbReference>
<dbReference type="Pfam" id="PF02780">
    <property type="entry name" value="Transketolase_C"/>
    <property type="match status" value="1"/>
</dbReference>
<dbReference type="FunFam" id="3.40.50.970:FF:000129">
    <property type="entry name" value="Transketolase"/>
    <property type="match status" value="1"/>
</dbReference>
<dbReference type="InterPro" id="IPR009014">
    <property type="entry name" value="Transketo_C/PFOR_II"/>
</dbReference>
<organism evidence="6 7">
    <name type="scientific">Candidatus Liptonbacteria bacterium RIFOXYB1_FULL_36_10</name>
    <dbReference type="NCBI Taxonomy" id="1798654"/>
    <lineage>
        <taxon>Bacteria</taxon>
        <taxon>Candidatus Liptoniibacteriota</taxon>
    </lineage>
</organism>
<dbReference type="AlphaFoldDB" id="A0A1G2CPM2"/>
<reference evidence="6 7" key="1">
    <citation type="journal article" date="2016" name="Nat. Commun.">
        <title>Thousands of microbial genomes shed light on interconnected biogeochemical processes in an aquifer system.</title>
        <authorList>
            <person name="Anantharaman K."/>
            <person name="Brown C.T."/>
            <person name="Hug L.A."/>
            <person name="Sharon I."/>
            <person name="Castelle C.J."/>
            <person name="Probst A.J."/>
            <person name="Thomas B.C."/>
            <person name="Singh A."/>
            <person name="Wilkins M.J."/>
            <person name="Karaoz U."/>
            <person name="Brodie E.L."/>
            <person name="Williams K.H."/>
            <person name="Hubbard S.S."/>
            <person name="Banfield J.F."/>
        </authorList>
    </citation>
    <scope>NUCLEOTIDE SEQUENCE [LARGE SCALE GENOMIC DNA]</scope>
</reference>
<dbReference type="InterPro" id="IPR029061">
    <property type="entry name" value="THDP-binding"/>
</dbReference>
<comment type="cofactor">
    <cofactor evidence="1">
        <name>thiamine diphosphate</name>
        <dbReference type="ChEBI" id="CHEBI:58937"/>
    </cofactor>
</comment>
<gene>
    <name evidence="6" type="ORF">A2390_01320</name>
</gene>
<name>A0A1G2CPM2_9BACT</name>
<dbReference type="PANTHER" id="PTHR43825:SF1">
    <property type="entry name" value="TRANSKETOLASE-LIKE PYRIMIDINE-BINDING DOMAIN-CONTAINING PROTEIN"/>
    <property type="match status" value="1"/>
</dbReference>
<dbReference type="SUPFAM" id="SSF52922">
    <property type="entry name" value="TK C-terminal domain-like"/>
    <property type="match status" value="1"/>
</dbReference>
<keyword evidence="4" id="KW-0786">Thiamine pyrophosphate</keyword>
<dbReference type="CDD" id="cd07033">
    <property type="entry name" value="TPP_PYR_DXS_TK_like"/>
    <property type="match status" value="1"/>
</dbReference>
<accession>A0A1G2CPM2</accession>
<dbReference type="PANTHER" id="PTHR43825">
    <property type="entry name" value="PYRUVATE DEHYDROGENASE E1 COMPONENT"/>
    <property type="match status" value="1"/>
</dbReference>
<sequence length="334" mass="36524">MTARKTESDKNTFSDKPKLAALRDGFSEGILKLGEENKNVVLLCADVAESTRSHFFKEKFPERFFEMGVAEQNMAAVAAGFALAGKIPFISSYAVFSPGRNFEQIRTTICYSNLNVKIAGHHSGLSAGPDGATHQALEDITMMRALPEMKVFVPCDALEAKKAVIASAKIHGPVYIRLARERTPLITSEKTPFIPGRADIIFEPKEKIKPQVLIIGAGPVLYEALLAAAVLEKEKIGAIILNLHTIKPLDENKIIELAKKTGCVVSIEEHQIFGGVGGAVSELLSKKYPIPMEFVGVKDSFGKSGLYSDLIKKYNLDSASIIESVMKVIKRKKF</sequence>
<dbReference type="Proteomes" id="UP000178599">
    <property type="component" value="Unassembled WGS sequence"/>
</dbReference>